<keyword evidence="2" id="KW-1185">Reference proteome</keyword>
<organism evidence="1 2">
    <name type="scientific">Candidatus Electrothrix aarhusensis</name>
    <dbReference type="NCBI Taxonomy" id="1859131"/>
    <lineage>
        <taxon>Bacteria</taxon>
        <taxon>Pseudomonadati</taxon>
        <taxon>Thermodesulfobacteriota</taxon>
        <taxon>Desulfobulbia</taxon>
        <taxon>Desulfobulbales</taxon>
        <taxon>Desulfobulbaceae</taxon>
        <taxon>Candidatus Electrothrix</taxon>
    </lineage>
</organism>
<name>A0A3S3RAB9_9BACT</name>
<dbReference type="Proteomes" id="UP000287853">
    <property type="component" value="Unassembled WGS sequence"/>
</dbReference>
<protein>
    <submittedName>
        <fullName evidence="1">Uncharacterized protein</fullName>
    </submittedName>
</protein>
<gene>
    <name evidence="1" type="ORF">H206_05469</name>
</gene>
<evidence type="ECO:0000313" key="1">
    <source>
        <dbReference type="EMBL" id="RWX47964.1"/>
    </source>
</evidence>
<sequence>MYRFLDALPRCCSIYTPPLILSTARLCPANSPG</sequence>
<proteinExistence type="predicted"/>
<comment type="caution">
    <text evidence="1">The sequence shown here is derived from an EMBL/GenBank/DDBJ whole genome shotgun (WGS) entry which is preliminary data.</text>
</comment>
<evidence type="ECO:0000313" key="2">
    <source>
        <dbReference type="Proteomes" id="UP000287853"/>
    </source>
</evidence>
<accession>A0A3S3RAB9</accession>
<dbReference type="AlphaFoldDB" id="A0A3S3RAB9"/>
<reference evidence="1 2" key="1">
    <citation type="submission" date="2017-01" db="EMBL/GenBank/DDBJ databases">
        <title>The cable genome- insights into the physiology and evolution of filamentous bacteria capable of sulfide oxidation via long distance electron transfer.</title>
        <authorList>
            <person name="Schreiber L."/>
            <person name="Bjerg J.T."/>
            <person name="Boggild A."/>
            <person name="Van De Vossenberg J."/>
            <person name="Meysman F."/>
            <person name="Nielsen L.P."/>
            <person name="Schramm A."/>
            <person name="Kjeldsen K.U."/>
        </authorList>
    </citation>
    <scope>NUCLEOTIDE SEQUENCE [LARGE SCALE GENOMIC DNA]</scope>
    <source>
        <strain evidence="1">MCF</strain>
    </source>
</reference>
<dbReference type="EMBL" id="MTKO01000012">
    <property type="protein sequence ID" value="RWX47964.1"/>
    <property type="molecule type" value="Genomic_DNA"/>
</dbReference>